<proteinExistence type="predicted"/>
<accession>A0ABY9H919</accession>
<dbReference type="PANTHER" id="PTHR30547">
    <property type="entry name" value="UNCHARACTERIZED PROTEIN YHCG-RELATED"/>
    <property type="match status" value="1"/>
</dbReference>
<feature type="domain" description="YhcG PDDEXK nuclease" evidence="1">
    <location>
        <begin position="188"/>
        <end position="340"/>
    </location>
</feature>
<evidence type="ECO:0000313" key="3">
    <source>
        <dbReference type="EMBL" id="WLI74888.1"/>
    </source>
</evidence>
<dbReference type="InterPro" id="IPR041527">
    <property type="entry name" value="YhcG_N"/>
</dbReference>
<reference evidence="3 4" key="1">
    <citation type="submission" date="2023-08" db="EMBL/GenBank/DDBJ databases">
        <title>Transcriptome Analysis of Halomonas alkalicola CICC 11012s to Identify the Genes Involved in Alkaline Tolerances.</title>
        <authorList>
            <person name="Zhai L."/>
        </authorList>
    </citation>
    <scope>NUCLEOTIDE SEQUENCE [LARGE SCALE GENOMIC DNA]</scope>
    <source>
        <strain evidence="3 4">CICC 11012s</strain>
    </source>
</reference>
<keyword evidence="4" id="KW-1185">Reference proteome</keyword>
<organism evidence="3 4">
    <name type="scientific">Halomonas alkalicola</name>
    <dbReference type="NCBI Taxonomy" id="1930622"/>
    <lineage>
        <taxon>Bacteria</taxon>
        <taxon>Pseudomonadati</taxon>
        <taxon>Pseudomonadota</taxon>
        <taxon>Gammaproteobacteria</taxon>
        <taxon>Oceanospirillales</taxon>
        <taxon>Halomonadaceae</taxon>
        <taxon>Halomonas</taxon>
    </lineage>
</organism>
<sequence>MSREPERRPKQGSQRSDLSPQLVEEIRQLVGAARREVVQAVNSTMVQTYWHIGRLIVEDEQQGEVRAVYGKQQLQRLSEELTQEFGRGFDITNLRTMRRFYQAFPIRDAVRLELSWTHYRVLLRVESEAARRWYQQEAIEQGWSARALERQIGKLYYERLLSSRDRAAVQEEAQALTQPLAEQDTRHYLRDPYVLDFLDLPSERYLEADLERGLIDNLQAFLLELGKGFAFVARQQRISTEDQDFYIDLVFYNFKLKCFLLVDLKLGKLTHQDVGQMDSYIRIYDQHRKGNDDNPTIGLILCSQKSEAVVKYSVLTDSEQMFAAKYLPYLPSEEELRRELERERVLVQQQIAAASPGEGDHE</sequence>
<evidence type="ECO:0000313" key="4">
    <source>
        <dbReference type="Proteomes" id="UP001235344"/>
    </source>
</evidence>
<name>A0ABY9H919_9GAMM</name>
<dbReference type="EMBL" id="CP131913">
    <property type="protein sequence ID" value="WLI74888.1"/>
    <property type="molecule type" value="Genomic_DNA"/>
</dbReference>
<evidence type="ECO:0000259" key="2">
    <source>
        <dbReference type="Pfam" id="PF17761"/>
    </source>
</evidence>
<feature type="domain" description="YhcG N-terminal" evidence="2">
    <location>
        <begin position="25"/>
        <end position="159"/>
    </location>
</feature>
<dbReference type="InterPro" id="IPR009362">
    <property type="entry name" value="YhcG_C"/>
</dbReference>
<gene>
    <name evidence="3" type="ORF">B6N23_08500</name>
</gene>
<evidence type="ECO:0000259" key="1">
    <source>
        <dbReference type="Pfam" id="PF06250"/>
    </source>
</evidence>
<dbReference type="InterPro" id="IPR011856">
    <property type="entry name" value="tRNA_endonuc-like_dom_sf"/>
</dbReference>
<dbReference type="Gene3D" id="3.40.1350.10">
    <property type="match status" value="1"/>
</dbReference>
<dbReference type="InterPro" id="IPR053148">
    <property type="entry name" value="PD-DEXK-like_domain"/>
</dbReference>
<dbReference type="PANTHER" id="PTHR30547:SF5">
    <property type="entry name" value="NUCLEASE YHCG-RELATED"/>
    <property type="match status" value="1"/>
</dbReference>
<dbReference type="Proteomes" id="UP001235344">
    <property type="component" value="Chromosome"/>
</dbReference>
<protein>
    <submittedName>
        <fullName evidence="3">PDDEXK nuclease domain-containing protein</fullName>
    </submittedName>
</protein>
<dbReference type="Pfam" id="PF06250">
    <property type="entry name" value="YhcG_C"/>
    <property type="match status" value="1"/>
</dbReference>
<dbReference type="Pfam" id="PF17761">
    <property type="entry name" value="DUF1016_N"/>
    <property type="match status" value="1"/>
</dbReference>
<dbReference type="RefSeq" id="WP_169956732.1">
    <property type="nucleotide sequence ID" value="NZ_CP131913.1"/>
</dbReference>